<feature type="transmembrane region" description="Helical" evidence="1">
    <location>
        <begin position="162"/>
        <end position="182"/>
    </location>
</feature>
<feature type="transmembrane region" description="Helical" evidence="1">
    <location>
        <begin position="21"/>
        <end position="41"/>
    </location>
</feature>
<keyword evidence="1" id="KW-0472">Membrane</keyword>
<dbReference type="EMBL" id="SORE01000028">
    <property type="protein sequence ID" value="TDY39031.1"/>
    <property type="molecule type" value="Genomic_DNA"/>
</dbReference>
<keyword evidence="1" id="KW-0812">Transmembrane</keyword>
<dbReference type="OrthoDB" id="9809977at2"/>
<evidence type="ECO:0000313" key="2">
    <source>
        <dbReference type="EMBL" id="TDY39031.1"/>
    </source>
</evidence>
<protein>
    <recommendedName>
        <fullName evidence="4">FAR-17a/AIG1-like protein</fullName>
    </recommendedName>
</protein>
<dbReference type="RefSeq" id="WP_134196539.1">
    <property type="nucleotide sequence ID" value="NZ_JBHLUW010000024.1"/>
</dbReference>
<evidence type="ECO:0000256" key="1">
    <source>
        <dbReference type="SAM" id="Phobius"/>
    </source>
</evidence>
<dbReference type="Proteomes" id="UP000295509">
    <property type="component" value="Unassembled WGS sequence"/>
</dbReference>
<evidence type="ECO:0000313" key="3">
    <source>
        <dbReference type="Proteomes" id="UP000295509"/>
    </source>
</evidence>
<organism evidence="2 3">
    <name type="scientific">Paraburkholderia rhizosphaerae</name>
    <dbReference type="NCBI Taxonomy" id="480658"/>
    <lineage>
        <taxon>Bacteria</taxon>
        <taxon>Pseudomonadati</taxon>
        <taxon>Pseudomonadota</taxon>
        <taxon>Betaproteobacteria</taxon>
        <taxon>Burkholderiales</taxon>
        <taxon>Burkholderiaceae</taxon>
        <taxon>Paraburkholderia</taxon>
    </lineage>
</organism>
<feature type="transmembrane region" description="Helical" evidence="1">
    <location>
        <begin position="202"/>
        <end position="222"/>
    </location>
</feature>
<proteinExistence type="predicted"/>
<gene>
    <name evidence="2" type="ORF">BX592_12835</name>
</gene>
<keyword evidence="3" id="KW-1185">Reference proteome</keyword>
<feature type="transmembrane region" description="Helical" evidence="1">
    <location>
        <begin position="97"/>
        <end position="118"/>
    </location>
</feature>
<keyword evidence="1" id="KW-1133">Transmembrane helix</keyword>
<accession>A0A4R8L8I4</accession>
<comment type="caution">
    <text evidence="2">The sequence shown here is derived from an EMBL/GenBank/DDBJ whole genome shotgun (WGS) entry which is preliminary data.</text>
</comment>
<evidence type="ECO:0008006" key="4">
    <source>
        <dbReference type="Google" id="ProtNLM"/>
    </source>
</evidence>
<feature type="transmembrane region" description="Helical" evidence="1">
    <location>
        <begin position="138"/>
        <end position="155"/>
    </location>
</feature>
<reference evidence="2 3" key="1">
    <citation type="submission" date="2019-03" db="EMBL/GenBank/DDBJ databases">
        <title>Genomic Encyclopedia of Type Strains, Phase III (KMG-III): the genomes of soil and plant-associated and newly described type strains.</title>
        <authorList>
            <person name="Whitman W."/>
        </authorList>
    </citation>
    <scope>NUCLEOTIDE SEQUENCE [LARGE SCALE GENOMIC DNA]</scope>
    <source>
        <strain evidence="2 3">LMG 29544</strain>
    </source>
</reference>
<dbReference type="NCBIfam" id="NF038065">
    <property type="entry name" value="Pr6Pr"/>
    <property type="match status" value="1"/>
</dbReference>
<dbReference type="AlphaFoldDB" id="A0A4R8L8I4"/>
<name>A0A4R8L8I4_9BURK</name>
<dbReference type="InterPro" id="IPR049713">
    <property type="entry name" value="Pr6Pr-like"/>
</dbReference>
<sequence>MTEPPTVLARNEPELPLHTPSVASLTTAAVIALIAWLAFAAQTDITIGRLAARGYGVLDALDRMSSYLTNLTVLLCAISFTCVALRPPTPPGRFFRAPAVVTAIVVYMAFVGLAYNLLLRHLWTPSGYRSLVNESLHTVLPVLAALYWLLFVPRFHLTIRQCLLWLVYPLVYLLVTMLRGSLSDFYPYPFIDVLELGYARVLINETLLVCAFLGLMAVFIAINHRRPRPDRASAVRSAPRDTAQ</sequence>
<feature type="transmembrane region" description="Helical" evidence="1">
    <location>
        <begin position="67"/>
        <end position="85"/>
    </location>
</feature>